<keyword evidence="3" id="KW-0067">ATP-binding</keyword>
<reference evidence="6 7" key="1">
    <citation type="journal article" date="2023" name="Sci. Data">
        <title>Genome assembly of the Korean intertidal mud-creeper Batillaria attramentaria.</title>
        <authorList>
            <person name="Patra A.K."/>
            <person name="Ho P.T."/>
            <person name="Jun S."/>
            <person name="Lee S.J."/>
            <person name="Kim Y."/>
            <person name="Won Y.J."/>
        </authorList>
    </citation>
    <scope>NUCLEOTIDE SEQUENCE [LARGE SCALE GENOMIC DNA]</scope>
    <source>
        <strain evidence="6">Wonlab-2016</strain>
    </source>
</reference>
<evidence type="ECO:0000313" key="7">
    <source>
        <dbReference type="Proteomes" id="UP001519460"/>
    </source>
</evidence>
<accession>A0ABD0L454</accession>
<keyword evidence="7" id="KW-1185">Reference proteome</keyword>
<keyword evidence="5" id="KW-0732">Signal</keyword>
<evidence type="ECO:0000313" key="6">
    <source>
        <dbReference type="EMBL" id="KAK7494291.1"/>
    </source>
</evidence>
<feature type="compositionally biased region" description="Polar residues" evidence="4">
    <location>
        <begin position="325"/>
        <end position="339"/>
    </location>
</feature>
<evidence type="ECO:0000256" key="4">
    <source>
        <dbReference type="SAM" id="MobiDB-lite"/>
    </source>
</evidence>
<dbReference type="SUPFAM" id="SSF56059">
    <property type="entry name" value="Glutathione synthetase ATP-binding domain-like"/>
    <property type="match status" value="1"/>
</dbReference>
<dbReference type="GO" id="GO:0016874">
    <property type="term" value="F:ligase activity"/>
    <property type="evidence" value="ECO:0007669"/>
    <property type="project" value="UniProtKB-KW"/>
</dbReference>
<dbReference type="GO" id="GO:0005524">
    <property type="term" value="F:ATP binding"/>
    <property type="evidence" value="ECO:0007669"/>
    <property type="project" value="UniProtKB-KW"/>
</dbReference>
<feature type="non-terminal residue" evidence="6">
    <location>
        <position position="382"/>
    </location>
</feature>
<proteinExistence type="predicted"/>
<gene>
    <name evidence="6" type="ORF">BaRGS_00014394</name>
</gene>
<protein>
    <submittedName>
        <fullName evidence="6">Uncharacterized protein</fullName>
    </submittedName>
</protein>
<feature type="compositionally biased region" description="Polar residues" evidence="4">
    <location>
        <begin position="102"/>
        <end position="112"/>
    </location>
</feature>
<keyword evidence="1" id="KW-0436">Ligase</keyword>
<dbReference type="AlphaFoldDB" id="A0ABD0L454"/>
<feature type="region of interest" description="Disordered" evidence="4">
    <location>
        <begin position="284"/>
        <end position="382"/>
    </location>
</feature>
<sequence length="382" mass="41870">MLWRRIVNIVVLTILIQAPQVPKTDNCFELYGFDILVDENLKPWLLEVNFSPSLSSDCLADVMAKKPMLHDLLTLMNYSSQDVQRGEADCCRNKKNCSRCQNNHRGSLSQPSRLPVLNRKSSQEREPGCVSGRETGMSVLGMSPRGQNEADGFTSGMGLPLAEPTFVQREMTEENYASLGYQSSTEVTPRQGFERGMQSGMGSKNSLSGEEGKDRGLSCPLSTGPKNLPLRRKFSLDASVPAAGDRNVDVNHLLDQIISRSLGKRDACLDFDFRHPRAPSLEKLHSTTVSAESKFSTGSDESKVSSMSQDSRVSKVSSDSGVSSLKTDPGSSTKSTSYQRSRSRNKNSSSHPPSGQSATESCYSGRLIPLPSVERNRKSKFG</sequence>
<evidence type="ECO:0000256" key="5">
    <source>
        <dbReference type="SAM" id="SignalP"/>
    </source>
</evidence>
<dbReference type="PANTHER" id="PTHR12241">
    <property type="entry name" value="TUBULIN POLYGLUTAMYLASE"/>
    <property type="match status" value="1"/>
</dbReference>
<dbReference type="PANTHER" id="PTHR12241:SF118">
    <property type="entry name" value="TUBULIN POLYGLUTAMYLASE TTLL2-RELATED"/>
    <property type="match status" value="1"/>
</dbReference>
<comment type="caution">
    <text evidence="6">The sequence shown here is derived from an EMBL/GenBank/DDBJ whole genome shotgun (WGS) entry which is preliminary data.</text>
</comment>
<feature type="signal peptide" evidence="5">
    <location>
        <begin position="1"/>
        <end position="18"/>
    </location>
</feature>
<feature type="region of interest" description="Disordered" evidence="4">
    <location>
        <begin position="102"/>
        <end position="135"/>
    </location>
</feature>
<feature type="compositionally biased region" description="Low complexity" evidence="4">
    <location>
        <begin position="304"/>
        <end position="324"/>
    </location>
</feature>
<feature type="compositionally biased region" description="Polar residues" evidence="4">
    <location>
        <begin position="351"/>
        <end position="362"/>
    </location>
</feature>
<organism evidence="6 7">
    <name type="scientific">Batillaria attramentaria</name>
    <dbReference type="NCBI Taxonomy" id="370345"/>
    <lineage>
        <taxon>Eukaryota</taxon>
        <taxon>Metazoa</taxon>
        <taxon>Spiralia</taxon>
        <taxon>Lophotrochozoa</taxon>
        <taxon>Mollusca</taxon>
        <taxon>Gastropoda</taxon>
        <taxon>Caenogastropoda</taxon>
        <taxon>Sorbeoconcha</taxon>
        <taxon>Cerithioidea</taxon>
        <taxon>Batillariidae</taxon>
        <taxon>Batillaria</taxon>
    </lineage>
</organism>
<feature type="chain" id="PRO_5044822373" evidence="5">
    <location>
        <begin position="19"/>
        <end position="382"/>
    </location>
</feature>
<dbReference type="InterPro" id="IPR004344">
    <property type="entry name" value="TTL/TTLL_fam"/>
</dbReference>
<dbReference type="PROSITE" id="PS51221">
    <property type="entry name" value="TTL"/>
    <property type="match status" value="1"/>
</dbReference>
<dbReference type="Pfam" id="PF03133">
    <property type="entry name" value="TTL"/>
    <property type="match status" value="1"/>
</dbReference>
<feature type="region of interest" description="Disordered" evidence="4">
    <location>
        <begin position="181"/>
        <end position="224"/>
    </location>
</feature>
<dbReference type="Proteomes" id="UP001519460">
    <property type="component" value="Unassembled WGS sequence"/>
</dbReference>
<evidence type="ECO:0000256" key="1">
    <source>
        <dbReference type="ARBA" id="ARBA00022598"/>
    </source>
</evidence>
<dbReference type="Gene3D" id="3.30.470.20">
    <property type="entry name" value="ATP-grasp fold, B domain"/>
    <property type="match status" value="1"/>
</dbReference>
<evidence type="ECO:0000256" key="2">
    <source>
        <dbReference type="ARBA" id="ARBA00022741"/>
    </source>
</evidence>
<evidence type="ECO:0000256" key="3">
    <source>
        <dbReference type="ARBA" id="ARBA00022840"/>
    </source>
</evidence>
<name>A0ABD0L454_9CAEN</name>
<feature type="compositionally biased region" description="Polar residues" evidence="4">
    <location>
        <begin position="286"/>
        <end position="299"/>
    </location>
</feature>
<dbReference type="EMBL" id="JACVVK020000084">
    <property type="protein sequence ID" value="KAK7494291.1"/>
    <property type="molecule type" value="Genomic_DNA"/>
</dbReference>
<keyword evidence="2" id="KW-0547">Nucleotide-binding</keyword>